<sequence length="745" mass="77708">MGIININVVISEETITSTYSPNRVYVGVGGTISIIKHNLFPDLQGGADDEYYHLTLADYDKVGNDAWVLTTGDVMTGTLQINVPTATSEALILKSTDDDPTKNLLEMHDSSGVMVANVKPLGGGYFSGNVAVGVDLAGEEYFPTELFEVVGGRLRVLGGSISSAYAFTLGDPSNGPRLQLGTKSEESKYFTLGAYGSIINFDTYTDLSFKMAGSEKMRLTSDGDVGIGIVAPDAKFHIKGADVAVPIQIIQAAPSQTANLQEWQNSSGTALTVVDKDGHIGIGTDPYSGLHYQGDILYLTPAAGAESNDNIIIKNYATGNGAPDIILRTADINGAYGIGVGVLSLIGGSKTTHYGGIGGGGGEISLQGGQGRDASNDPSGYAPVLLQSNGGNVGIGTSSPQKELHIESGVPTLRMSDSNAVTDLAVATLVEFYRGNNTSRVGFVGMESSSNNNLKISTDYAAGKITLGTGSNVTALTIDATGNVLINGFTASTVGLTVKAAPAQTTNLQEWQNSSGVVLGNVAADGKIVSSLGTDPTNQFFGGAGNLTMTGNYNTANGMHALRSNTEGIQNTANGYQALRSNTIGNYNTANGYQALYSNTIGNYNVALGYAAGYNELGSNTLYIANSITATPLIYGLFTGAGAGVTIYSQHLAGVPLIIKGIASQSSNLQEWQNSSSTVLAAIDPDGDVILDKAQGRGIMVDTTTPTYGWRDLLGEIFIKTIGSNDPEWVTYRGSIRQYRFTSGP</sequence>
<evidence type="ECO:0000313" key="1">
    <source>
        <dbReference type="EMBL" id="KKN51638.1"/>
    </source>
</evidence>
<protein>
    <submittedName>
        <fullName evidence="1">Uncharacterized protein</fullName>
    </submittedName>
</protein>
<proteinExistence type="predicted"/>
<organism evidence="1">
    <name type="scientific">marine sediment metagenome</name>
    <dbReference type="NCBI Taxonomy" id="412755"/>
    <lineage>
        <taxon>unclassified sequences</taxon>
        <taxon>metagenomes</taxon>
        <taxon>ecological metagenomes</taxon>
    </lineage>
</organism>
<dbReference type="EMBL" id="LAZR01001054">
    <property type="protein sequence ID" value="KKN51638.1"/>
    <property type="molecule type" value="Genomic_DNA"/>
</dbReference>
<name>A0A0F9UDE1_9ZZZZ</name>
<comment type="caution">
    <text evidence="1">The sequence shown here is derived from an EMBL/GenBank/DDBJ whole genome shotgun (WGS) entry which is preliminary data.</text>
</comment>
<accession>A0A0F9UDE1</accession>
<feature type="non-terminal residue" evidence="1">
    <location>
        <position position="745"/>
    </location>
</feature>
<reference evidence="1" key="1">
    <citation type="journal article" date="2015" name="Nature">
        <title>Complex archaea that bridge the gap between prokaryotes and eukaryotes.</title>
        <authorList>
            <person name="Spang A."/>
            <person name="Saw J.H."/>
            <person name="Jorgensen S.L."/>
            <person name="Zaremba-Niedzwiedzka K."/>
            <person name="Martijn J."/>
            <person name="Lind A.E."/>
            <person name="van Eijk R."/>
            <person name="Schleper C."/>
            <person name="Guy L."/>
            <person name="Ettema T.J."/>
        </authorList>
    </citation>
    <scope>NUCLEOTIDE SEQUENCE</scope>
</reference>
<dbReference type="AlphaFoldDB" id="A0A0F9UDE1"/>
<gene>
    <name evidence="1" type="ORF">LCGC14_0620460</name>
</gene>